<name>A0ACC2WBU6_9TREE</name>
<organism evidence="1 2">
    <name type="scientific">Naganishia friedmannii</name>
    <dbReference type="NCBI Taxonomy" id="89922"/>
    <lineage>
        <taxon>Eukaryota</taxon>
        <taxon>Fungi</taxon>
        <taxon>Dikarya</taxon>
        <taxon>Basidiomycota</taxon>
        <taxon>Agaricomycotina</taxon>
        <taxon>Tremellomycetes</taxon>
        <taxon>Filobasidiales</taxon>
        <taxon>Filobasidiaceae</taxon>
        <taxon>Naganishia</taxon>
    </lineage>
</organism>
<proteinExistence type="predicted"/>
<evidence type="ECO:0000313" key="2">
    <source>
        <dbReference type="Proteomes" id="UP001227268"/>
    </source>
</evidence>
<protein>
    <submittedName>
        <fullName evidence="1">Uncharacterized protein</fullName>
    </submittedName>
</protein>
<reference evidence="1" key="1">
    <citation type="submission" date="2023-04" db="EMBL/GenBank/DDBJ databases">
        <title>Draft Genome sequencing of Naganishia species isolated from polar environments using Oxford Nanopore Technology.</title>
        <authorList>
            <person name="Leo P."/>
            <person name="Venkateswaran K."/>
        </authorList>
    </citation>
    <scope>NUCLEOTIDE SEQUENCE</scope>
    <source>
        <strain evidence="1">MNA-CCFEE 5423</strain>
    </source>
</reference>
<accession>A0ACC2WBU6</accession>
<keyword evidence="2" id="KW-1185">Reference proteome</keyword>
<dbReference type="Proteomes" id="UP001227268">
    <property type="component" value="Unassembled WGS sequence"/>
</dbReference>
<comment type="caution">
    <text evidence="1">The sequence shown here is derived from an EMBL/GenBank/DDBJ whole genome shotgun (WGS) entry which is preliminary data.</text>
</comment>
<sequence length="193" mass="19668">MASSTSPLLPPLRSTSASGQQQPISSKFFIPSPAEAAVFMPHPSLAVGSKVAVTSAGVGLLVSAVQNALETHNKGAMGIFTRTGGTIGFFTAMGFTFAFSQAAVANIRETDDALNSAAGGCAAGFLAGARAGSFPIGIASCAVLGTLLGTFDAAGKSLTGTDRQSIPRPEREQRRLEFFKKPKTVVETEGASA</sequence>
<evidence type="ECO:0000313" key="1">
    <source>
        <dbReference type="EMBL" id="KAJ9109223.1"/>
    </source>
</evidence>
<gene>
    <name evidence="1" type="ORF">QFC21_000552</name>
</gene>
<dbReference type="EMBL" id="JASBWT010000001">
    <property type="protein sequence ID" value="KAJ9109223.1"/>
    <property type="molecule type" value="Genomic_DNA"/>
</dbReference>